<dbReference type="InterPro" id="IPR001789">
    <property type="entry name" value="Sig_transdc_resp-reg_receiver"/>
</dbReference>
<proteinExistence type="predicted"/>
<dbReference type="Proteomes" id="UP000494178">
    <property type="component" value="Unassembled WGS sequence"/>
</dbReference>
<feature type="domain" description="Response regulatory" evidence="2">
    <location>
        <begin position="1"/>
        <end position="40"/>
    </location>
</feature>
<protein>
    <recommendedName>
        <fullName evidence="2">Response regulatory domain-containing protein</fullName>
    </recommendedName>
</protein>
<dbReference type="SUPFAM" id="SSF52172">
    <property type="entry name" value="CheY-like"/>
    <property type="match status" value="1"/>
</dbReference>
<comment type="caution">
    <text evidence="3">The sequence shown here is derived from an EMBL/GenBank/DDBJ whole genome shotgun (WGS) entry which is preliminary data.</text>
</comment>
<comment type="caution">
    <text evidence="1">Lacks conserved residue(s) required for the propagation of feature annotation.</text>
</comment>
<name>A0A6F9XUW1_9LACO</name>
<organism evidence="3">
    <name type="scientific">Ligilactobacillus agilis</name>
    <dbReference type="NCBI Taxonomy" id="1601"/>
    <lineage>
        <taxon>Bacteria</taxon>
        <taxon>Bacillati</taxon>
        <taxon>Bacillota</taxon>
        <taxon>Bacilli</taxon>
        <taxon>Lactobacillales</taxon>
        <taxon>Lactobacillaceae</taxon>
        <taxon>Ligilactobacillus</taxon>
    </lineage>
</organism>
<dbReference type="PROSITE" id="PS50110">
    <property type="entry name" value="RESPONSE_REGULATORY"/>
    <property type="match status" value="1"/>
</dbReference>
<reference evidence="3" key="1">
    <citation type="submission" date="2019-10" db="EMBL/GenBank/DDBJ databases">
        <title>Lactobacillus agilis SY111 Whole Genome Sequencing Project.</title>
        <authorList>
            <person name="Suzuki S."/>
            <person name="Endo A."/>
            <person name="Maeno S."/>
            <person name="Shiwa Y."/>
            <person name="Matsutani M."/>
            <person name="Kajikawa A."/>
        </authorList>
    </citation>
    <scope>NUCLEOTIDE SEQUENCE</scope>
    <source>
        <strain evidence="3">SY111</strain>
    </source>
</reference>
<dbReference type="Gene3D" id="6.10.250.690">
    <property type="match status" value="1"/>
</dbReference>
<dbReference type="InterPro" id="IPR011006">
    <property type="entry name" value="CheY-like_superfamily"/>
</dbReference>
<accession>A0A6F9XUW1</accession>
<dbReference type="EMBL" id="BLAN01000109">
    <property type="protein sequence ID" value="GET08955.1"/>
    <property type="molecule type" value="Genomic_DNA"/>
</dbReference>
<dbReference type="GO" id="GO:0000160">
    <property type="term" value="P:phosphorelay signal transduction system"/>
    <property type="evidence" value="ECO:0007669"/>
    <property type="project" value="InterPro"/>
</dbReference>
<evidence type="ECO:0000259" key="2">
    <source>
        <dbReference type="PROSITE" id="PS50110"/>
    </source>
</evidence>
<sequence>MLTARTDSILKIEGFRTGADDYLTKLFDLPKLVVRILSLIRRYTVFNGIEEVMQKYALMV</sequence>
<evidence type="ECO:0000256" key="1">
    <source>
        <dbReference type="PROSITE-ProRule" id="PRU00169"/>
    </source>
</evidence>
<gene>
    <name evidence="3" type="ORF">SY111_15790</name>
</gene>
<evidence type="ECO:0000313" key="3">
    <source>
        <dbReference type="EMBL" id="GET08955.1"/>
    </source>
</evidence>
<dbReference type="AlphaFoldDB" id="A0A6F9XUW1"/>